<evidence type="ECO:0000256" key="1">
    <source>
        <dbReference type="SAM" id="MobiDB-lite"/>
    </source>
</evidence>
<comment type="caution">
    <text evidence="2">The sequence shown here is derived from an EMBL/GenBank/DDBJ whole genome shotgun (WGS) entry which is preliminary data.</text>
</comment>
<feature type="compositionally biased region" description="Acidic residues" evidence="1">
    <location>
        <begin position="15"/>
        <end position="33"/>
    </location>
</feature>
<keyword evidence="3" id="KW-1185">Reference proteome</keyword>
<dbReference type="EMBL" id="QGKV02001556">
    <property type="protein sequence ID" value="KAF3515485.1"/>
    <property type="molecule type" value="Genomic_DNA"/>
</dbReference>
<protein>
    <submittedName>
        <fullName evidence="2">Uncharacterized protein</fullName>
    </submittedName>
</protein>
<name>A0ABQ7AMV6_BRACR</name>
<proteinExistence type="predicted"/>
<accession>A0ABQ7AMV6</accession>
<dbReference type="Proteomes" id="UP000266723">
    <property type="component" value="Unassembled WGS sequence"/>
</dbReference>
<evidence type="ECO:0000313" key="3">
    <source>
        <dbReference type="Proteomes" id="UP000266723"/>
    </source>
</evidence>
<organism evidence="2 3">
    <name type="scientific">Brassica cretica</name>
    <name type="common">Mustard</name>
    <dbReference type="NCBI Taxonomy" id="69181"/>
    <lineage>
        <taxon>Eukaryota</taxon>
        <taxon>Viridiplantae</taxon>
        <taxon>Streptophyta</taxon>
        <taxon>Embryophyta</taxon>
        <taxon>Tracheophyta</taxon>
        <taxon>Spermatophyta</taxon>
        <taxon>Magnoliopsida</taxon>
        <taxon>eudicotyledons</taxon>
        <taxon>Gunneridae</taxon>
        <taxon>Pentapetalae</taxon>
        <taxon>rosids</taxon>
        <taxon>malvids</taxon>
        <taxon>Brassicales</taxon>
        <taxon>Brassicaceae</taxon>
        <taxon>Brassiceae</taxon>
        <taxon>Brassica</taxon>
    </lineage>
</organism>
<sequence length="140" mass="15324">MQIEEEERLEHGDVLDEVGGEGEEENQEAEEESGDGKEENAEEEGVVVDADSTDSAVLVNGNESEEQWGHLGGLLLNASTNMTYHRASVCISVLVFNTTAGVGFVKTYILGSEEGNEEQQRGEKIRGEFHRQKLISAIVK</sequence>
<reference evidence="2 3" key="1">
    <citation type="journal article" date="2020" name="BMC Genomics">
        <title>Intraspecific diversification of the crop wild relative Brassica cretica Lam. using demographic model selection.</title>
        <authorList>
            <person name="Kioukis A."/>
            <person name="Michalopoulou V.A."/>
            <person name="Briers L."/>
            <person name="Pirintsos S."/>
            <person name="Studholme D.J."/>
            <person name="Pavlidis P."/>
            <person name="Sarris P.F."/>
        </authorList>
    </citation>
    <scope>NUCLEOTIDE SEQUENCE [LARGE SCALE GENOMIC DNA]</scope>
    <source>
        <strain evidence="3">cv. PFS-1207/04</strain>
    </source>
</reference>
<gene>
    <name evidence="2" type="ORF">DY000_02062053</name>
</gene>
<feature type="region of interest" description="Disordered" evidence="1">
    <location>
        <begin position="1"/>
        <end position="48"/>
    </location>
</feature>
<evidence type="ECO:0000313" key="2">
    <source>
        <dbReference type="EMBL" id="KAF3515485.1"/>
    </source>
</evidence>